<dbReference type="AlphaFoldDB" id="A0A0H2XET6"/>
<dbReference type="Proteomes" id="UP000006693">
    <property type="component" value="Chromosome 2"/>
</dbReference>
<protein>
    <submittedName>
        <fullName evidence="1">Uncharacterized protein</fullName>
    </submittedName>
</protein>
<evidence type="ECO:0000313" key="2">
    <source>
        <dbReference type="Proteomes" id="UP000006693"/>
    </source>
</evidence>
<proteinExistence type="predicted"/>
<dbReference type="PATRIC" id="fig|243160.12.peg.4446"/>
<evidence type="ECO:0000313" key="1">
    <source>
        <dbReference type="EMBL" id="AAY59080.1"/>
    </source>
</evidence>
<gene>
    <name evidence="1" type="ordered locus">BMAA0928</name>
</gene>
<dbReference type="KEGG" id="bma:BMAA0928"/>
<keyword evidence="2" id="KW-1185">Reference proteome</keyword>
<organism evidence="1 2">
    <name type="scientific">Burkholderia mallei (strain ATCC 23344)</name>
    <dbReference type="NCBI Taxonomy" id="243160"/>
    <lineage>
        <taxon>Bacteria</taxon>
        <taxon>Pseudomonadati</taxon>
        <taxon>Pseudomonadota</taxon>
        <taxon>Betaproteobacteria</taxon>
        <taxon>Burkholderiales</taxon>
        <taxon>Burkholderiaceae</taxon>
        <taxon>Burkholderia</taxon>
        <taxon>pseudomallei group</taxon>
    </lineage>
</organism>
<dbReference type="HOGENOM" id="CLU_200285_0_0_4"/>
<dbReference type="EMBL" id="CP000011">
    <property type="protein sequence ID" value="AAY59080.1"/>
    <property type="molecule type" value="Genomic_DNA"/>
</dbReference>
<name>A0A0H2XET6_BURMA</name>
<reference evidence="1 2" key="1">
    <citation type="journal article" date="2004" name="Proc. Natl. Acad. Sci. U.S.A.">
        <title>Structural flexibility in the Burkholderia mallei genome.</title>
        <authorList>
            <person name="Nierman W.C."/>
            <person name="DeShazer D."/>
            <person name="Kim H.S."/>
            <person name="Tettelin H."/>
            <person name="Nelson K.E."/>
            <person name="Feldblyum T."/>
            <person name="Ulrich R.L."/>
            <person name="Ronning C.M."/>
            <person name="Brinkac L.M."/>
            <person name="Daugherty S.C."/>
            <person name="Davidsen T.D."/>
            <person name="Deboy R.T."/>
            <person name="Dimitrov G."/>
            <person name="Dodson R.J."/>
            <person name="Durkin A.S."/>
            <person name="Gwinn M.L."/>
            <person name="Haft D.H."/>
            <person name="Khouri H."/>
            <person name="Kolonay J.F."/>
            <person name="Madupu R."/>
            <person name="Mohammoud Y."/>
            <person name="Nelson W.C."/>
            <person name="Radune D."/>
            <person name="Romero C.M."/>
            <person name="Sarria S."/>
            <person name="Selengut J."/>
            <person name="Shamblin C."/>
            <person name="Sullivan S.A."/>
            <person name="White O."/>
            <person name="Yu Y."/>
            <person name="Zafar N."/>
            <person name="Zhou L."/>
            <person name="Fraser C.M."/>
        </authorList>
    </citation>
    <scope>NUCLEOTIDE SEQUENCE [LARGE SCALE GENOMIC DNA]</scope>
    <source>
        <strain evidence="1 2">ATCC 23344</strain>
    </source>
</reference>
<sequence>MPGLSEAGADAVPFSASPVFVRDPDYRPHAPRYFEMKNNWFGFCGGSFIVNSRWL</sequence>
<accession>A0A0H2XET6</accession>